<dbReference type="AlphaFoldDB" id="A0ME07"/>
<accession>A0ME07</accession>
<evidence type="ECO:0000313" key="1">
    <source>
        <dbReference type="EMBL" id="ABK28366.1"/>
    </source>
</evidence>
<proteinExistence type="evidence at transcript level"/>
<sequence length="65" mass="7498">MLHTAKETEQEQIKAIAFFFPSPSLHCPSLSLFYRGESFIDFSFFNFTCVSLFYQFENPSSNLCG</sequence>
<name>A0ME07_ARATH</name>
<organism evidence="1">
    <name type="scientific">Arabidopsis thaliana</name>
    <name type="common">Mouse-ear cress</name>
    <dbReference type="NCBI Taxonomy" id="3702"/>
    <lineage>
        <taxon>Eukaryota</taxon>
        <taxon>Viridiplantae</taxon>
        <taxon>Streptophyta</taxon>
        <taxon>Embryophyta</taxon>
        <taxon>Tracheophyta</taxon>
        <taxon>Spermatophyta</taxon>
        <taxon>Magnoliopsida</taxon>
        <taxon>eudicotyledons</taxon>
        <taxon>Gunneridae</taxon>
        <taxon>Pentapetalae</taxon>
        <taxon>rosids</taxon>
        <taxon>malvids</taxon>
        <taxon>Brassicales</taxon>
        <taxon>Brassicaceae</taxon>
        <taxon>Camelineae</taxon>
        <taxon>Arabidopsis</taxon>
    </lineage>
</organism>
<feature type="non-terminal residue" evidence="1">
    <location>
        <position position="65"/>
    </location>
</feature>
<dbReference type="EMBL" id="DQ652773">
    <property type="protein sequence ID" value="ABK28366.1"/>
    <property type="molecule type" value="mRNA"/>
</dbReference>
<protein>
    <submittedName>
        <fullName evidence="1">Uncharacterized protein</fullName>
    </submittedName>
</protein>
<reference evidence="1" key="1">
    <citation type="submission" date="2006-05" db="EMBL/GenBank/DDBJ databases">
        <title>Simultaneous high-throughput recombinational cloning of open reading frames in closed and open configurations.</title>
        <authorList>
            <person name="Underwood B.A."/>
            <person name="Vanderhaeghen R."/>
            <person name="Whitford R."/>
            <person name="Town C.D."/>
            <person name="Hilson P."/>
        </authorList>
    </citation>
    <scope>NUCLEOTIDE SEQUENCE</scope>
</reference>